<proteinExistence type="predicted"/>
<dbReference type="AlphaFoldDB" id="A0A2N5TCE5"/>
<evidence type="ECO:0000256" key="1">
    <source>
        <dbReference type="SAM" id="MobiDB-lite"/>
    </source>
</evidence>
<evidence type="ECO:0000313" key="4">
    <source>
        <dbReference type="Proteomes" id="UP000235392"/>
    </source>
</evidence>
<name>A0A2N5TCE5_9BASI</name>
<evidence type="ECO:0000313" key="3">
    <source>
        <dbReference type="EMBL" id="PLW39078.1"/>
    </source>
</evidence>
<organism evidence="2 4">
    <name type="scientific">Puccinia coronata f. sp. avenae</name>
    <dbReference type="NCBI Taxonomy" id="200324"/>
    <lineage>
        <taxon>Eukaryota</taxon>
        <taxon>Fungi</taxon>
        <taxon>Dikarya</taxon>
        <taxon>Basidiomycota</taxon>
        <taxon>Pucciniomycotina</taxon>
        <taxon>Pucciniomycetes</taxon>
        <taxon>Pucciniales</taxon>
        <taxon>Pucciniaceae</taxon>
        <taxon>Puccinia</taxon>
    </lineage>
</organism>
<dbReference type="EMBL" id="PGCI01000640">
    <property type="protein sequence ID" value="PLW23174.1"/>
    <property type="molecule type" value="Genomic_DNA"/>
</dbReference>
<evidence type="ECO:0000313" key="2">
    <source>
        <dbReference type="EMBL" id="PLW23174.1"/>
    </source>
</evidence>
<protein>
    <submittedName>
        <fullName evidence="2">Uncharacterized protein</fullName>
    </submittedName>
</protein>
<sequence>MHYQDDCTSTGVSFTSDTPFVDVVPGQNRRKGPPTQHQPKPPLHRPSPPEWSAQNRFAPLSWIGSRQTSSVWLDASSTSALVDANPVSLDANSLLIDTAWVSVDAILAIVHAISAIVDITSAIIDAISMYALFDAISEIALSESPCLHQISLPHLLYTAAATNTAITATQATEHTQFYCVLQPEQLVLYTLCVRPTFEVASLFSPKSQRYLYYMQSKLSASEQSRLRKAYDFLLSIPPSSNESRVGAVTFSALVKLH</sequence>
<comment type="caution">
    <text evidence="2">The sequence shown here is derived from an EMBL/GenBank/DDBJ whole genome shotgun (WGS) entry which is preliminary data.</text>
</comment>
<dbReference type="EMBL" id="PGCI01000119">
    <property type="protein sequence ID" value="PLW39078.1"/>
    <property type="molecule type" value="Genomic_DNA"/>
</dbReference>
<feature type="region of interest" description="Disordered" evidence="1">
    <location>
        <begin position="18"/>
        <end position="49"/>
    </location>
</feature>
<dbReference type="Proteomes" id="UP000235392">
    <property type="component" value="Unassembled WGS sequence"/>
</dbReference>
<feature type="compositionally biased region" description="Pro residues" evidence="1">
    <location>
        <begin position="39"/>
        <end position="49"/>
    </location>
</feature>
<accession>A0A2N5TCE5</accession>
<reference evidence="2 4" key="1">
    <citation type="submission" date="2017-11" db="EMBL/GenBank/DDBJ databases">
        <title>De novo assembly and phasing of dikaryotic genomes from two isolates of Puccinia coronata f. sp. avenae, the causal agent of oat crown rust.</title>
        <authorList>
            <person name="Miller M.E."/>
            <person name="Zhang Y."/>
            <person name="Omidvar V."/>
            <person name="Sperschneider J."/>
            <person name="Schwessinger B."/>
            <person name="Raley C."/>
            <person name="Palmer J.M."/>
            <person name="Garnica D."/>
            <person name="Upadhyaya N."/>
            <person name="Rathjen J."/>
            <person name="Taylor J.M."/>
            <person name="Park R.F."/>
            <person name="Dodds P.N."/>
            <person name="Hirsch C.D."/>
            <person name="Kianian S.F."/>
            <person name="Figueroa M."/>
        </authorList>
    </citation>
    <scope>NUCLEOTIDE SEQUENCE [LARGE SCALE GENOMIC DNA]</scope>
    <source>
        <strain evidence="2">12SD80</strain>
    </source>
</reference>
<gene>
    <name evidence="3" type="ORF">PCASD_08930</name>
    <name evidence="2" type="ORF">PCASD_14836</name>
</gene>